<dbReference type="EMBL" id="JBFTWV010000153">
    <property type="protein sequence ID" value="KAL2785153.1"/>
    <property type="molecule type" value="Genomic_DNA"/>
</dbReference>
<comment type="catalytic activity">
    <reaction evidence="4">
        <text>an aldehyde + NAD(+) + H2O = a carboxylate + NADH + 2 H(+)</text>
        <dbReference type="Rhea" id="RHEA:16185"/>
        <dbReference type="ChEBI" id="CHEBI:15377"/>
        <dbReference type="ChEBI" id="CHEBI:15378"/>
        <dbReference type="ChEBI" id="CHEBI:17478"/>
        <dbReference type="ChEBI" id="CHEBI:29067"/>
        <dbReference type="ChEBI" id="CHEBI:57540"/>
        <dbReference type="ChEBI" id="CHEBI:57945"/>
        <dbReference type="EC" id="1.2.1.3"/>
    </reaction>
</comment>
<comment type="similarity">
    <text evidence="1 6">Belongs to the aldehyde dehydrogenase family.</text>
</comment>
<dbReference type="Proteomes" id="UP001610563">
    <property type="component" value="Unassembled WGS sequence"/>
</dbReference>
<keyword evidence="9" id="KW-1185">Reference proteome</keyword>
<feature type="active site" evidence="5">
    <location>
        <position position="248"/>
    </location>
</feature>
<evidence type="ECO:0000313" key="8">
    <source>
        <dbReference type="EMBL" id="KAL2785153.1"/>
    </source>
</evidence>
<dbReference type="CDD" id="cd07106">
    <property type="entry name" value="ALDH_AldA-AAD23400"/>
    <property type="match status" value="1"/>
</dbReference>
<evidence type="ECO:0000256" key="4">
    <source>
        <dbReference type="ARBA" id="ARBA00049194"/>
    </source>
</evidence>
<dbReference type="PROSITE" id="PS00687">
    <property type="entry name" value="ALDEHYDE_DEHYDR_GLU"/>
    <property type="match status" value="1"/>
</dbReference>
<evidence type="ECO:0000256" key="2">
    <source>
        <dbReference type="ARBA" id="ARBA00023002"/>
    </source>
</evidence>
<dbReference type="Pfam" id="PF00171">
    <property type="entry name" value="Aldedh"/>
    <property type="match status" value="1"/>
</dbReference>
<organism evidence="8 9">
    <name type="scientific">Aspergillus keveii</name>
    <dbReference type="NCBI Taxonomy" id="714993"/>
    <lineage>
        <taxon>Eukaryota</taxon>
        <taxon>Fungi</taxon>
        <taxon>Dikarya</taxon>
        <taxon>Ascomycota</taxon>
        <taxon>Pezizomycotina</taxon>
        <taxon>Eurotiomycetes</taxon>
        <taxon>Eurotiomycetidae</taxon>
        <taxon>Eurotiales</taxon>
        <taxon>Aspergillaceae</taxon>
        <taxon>Aspergillus</taxon>
        <taxon>Aspergillus subgen. Nidulantes</taxon>
    </lineage>
</organism>
<proteinExistence type="inferred from homology"/>
<dbReference type="InterPro" id="IPR029510">
    <property type="entry name" value="Ald_DH_CS_GLU"/>
</dbReference>
<name>A0ABR4FPF6_9EURO</name>
<evidence type="ECO:0000256" key="6">
    <source>
        <dbReference type="RuleBase" id="RU003345"/>
    </source>
</evidence>
<evidence type="ECO:0000256" key="5">
    <source>
        <dbReference type="PROSITE-ProRule" id="PRU10007"/>
    </source>
</evidence>
<sequence length="479" mass="52599">MAPQLDITAYPGNVINNEFVPTSATRHSINPSTKEALYEVPVATKADVDLAVKHARKAFESWSKVPFAERARLLLDFADAIETHRESLEKLLVLEQGKPLGLAHTELDMSLQWLRAFSTMEVKDEVLDDNEERTVTQIFTPLGVCCGIVPWNWPVLLGLGKVGPALITGNTIVIKPSPFTPYCDLKLGEIGMGIFPPGVLQVLSGGDDLGPMLTEHPDIDKVTFTGSSETGKLVMQSCAKTLKRVTLELGGNDAAIICGDVDIPAIIPKIATLAFLNSGQICMLIKRLYVHESIYDEFRAALVAFSKGIKTGDGFAPDILVGPVQNAMQYEKVKNLYSEIEKCNWTQALEGEVLKNSKGFFITPAIIDNPPDDSRIVAEEPFGPILPILKWSDEDDVLRRANDTKAGLGASVWSKDLDRAERMARCLSAGSVWINSHFDVAPNIPFGGHKWSGIGREWGMMGLKSYCNSTSLWKWKKAM</sequence>
<protein>
    <recommendedName>
        <fullName evidence="3">aldehyde dehydrogenase (NAD(+))</fullName>
        <ecNumber evidence="3">1.2.1.3</ecNumber>
    </recommendedName>
</protein>
<dbReference type="InterPro" id="IPR016162">
    <property type="entry name" value="Ald_DH_N"/>
</dbReference>
<dbReference type="InterPro" id="IPR016163">
    <property type="entry name" value="Ald_DH_C"/>
</dbReference>
<evidence type="ECO:0000313" key="9">
    <source>
        <dbReference type="Proteomes" id="UP001610563"/>
    </source>
</evidence>
<gene>
    <name evidence="8" type="ORF">BJX66DRAFT_67487</name>
</gene>
<evidence type="ECO:0000259" key="7">
    <source>
        <dbReference type="Pfam" id="PF00171"/>
    </source>
</evidence>
<dbReference type="SUPFAM" id="SSF53720">
    <property type="entry name" value="ALDH-like"/>
    <property type="match status" value="1"/>
</dbReference>
<dbReference type="PANTHER" id="PTHR11699">
    <property type="entry name" value="ALDEHYDE DEHYDROGENASE-RELATED"/>
    <property type="match status" value="1"/>
</dbReference>
<feature type="domain" description="Aldehyde dehydrogenase" evidence="7">
    <location>
        <begin position="24"/>
        <end position="470"/>
    </location>
</feature>
<evidence type="ECO:0000256" key="1">
    <source>
        <dbReference type="ARBA" id="ARBA00009986"/>
    </source>
</evidence>
<dbReference type="InterPro" id="IPR044086">
    <property type="entry name" value="LUC3-like"/>
</dbReference>
<dbReference type="InterPro" id="IPR016161">
    <property type="entry name" value="Ald_DH/histidinol_DH"/>
</dbReference>
<keyword evidence="2 6" id="KW-0560">Oxidoreductase</keyword>
<accession>A0ABR4FPF6</accession>
<comment type="caution">
    <text evidence="8">The sequence shown here is derived from an EMBL/GenBank/DDBJ whole genome shotgun (WGS) entry which is preliminary data.</text>
</comment>
<dbReference type="InterPro" id="IPR015590">
    <property type="entry name" value="Aldehyde_DH_dom"/>
</dbReference>
<dbReference type="Gene3D" id="3.40.309.10">
    <property type="entry name" value="Aldehyde Dehydrogenase, Chain A, domain 2"/>
    <property type="match status" value="1"/>
</dbReference>
<reference evidence="8 9" key="1">
    <citation type="submission" date="2024-07" db="EMBL/GenBank/DDBJ databases">
        <title>Section-level genome sequencing and comparative genomics of Aspergillus sections Usti and Cavernicolus.</title>
        <authorList>
            <consortium name="Lawrence Berkeley National Laboratory"/>
            <person name="Nybo J.L."/>
            <person name="Vesth T.C."/>
            <person name="Theobald S."/>
            <person name="Frisvad J.C."/>
            <person name="Larsen T.O."/>
            <person name="Kjaerboelling I."/>
            <person name="Rothschild-Mancinelli K."/>
            <person name="Lyhne E.K."/>
            <person name="Kogle M.E."/>
            <person name="Barry K."/>
            <person name="Clum A."/>
            <person name="Na H."/>
            <person name="Ledsgaard L."/>
            <person name="Lin J."/>
            <person name="Lipzen A."/>
            <person name="Kuo A."/>
            <person name="Riley R."/>
            <person name="Mondo S."/>
            <person name="Labutti K."/>
            <person name="Haridas S."/>
            <person name="Pangalinan J."/>
            <person name="Salamov A.A."/>
            <person name="Simmons B.A."/>
            <person name="Magnuson J.K."/>
            <person name="Chen J."/>
            <person name="Drula E."/>
            <person name="Henrissat B."/>
            <person name="Wiebenga A."/>
            <person name="Lubbers R.J."/>
            <person name="Gomes A.C."/>
            <person name="Makela M.R."/>
            <person name="Stajich J."/>
            <person name="Grigoriev I.V."/>
            <person name="Mortensen U.H."/>
            <person name="De Vries R.P."/>
            <person name="Baker S.E."/>
            <person name="Andersen M.R."/>
        </authorList>
    </citation>
    <scope>NUCLEOTIDE SEQUENCE [LARGE SCALE GENOMIC DNA]</scope>
    <source>
        <strain evidence="8 9">CBS 209.92</strain>
    </source>
</reference>
<dbReference type="EC" id="1.2.1.3" evidence="3"/>
<evidence type="ECO:0000256" key="3">
    <source>
        <dbReference type="ARBA" id="ARBA00024226"/>
    </source>
</evidence>
<dbReference type="Gene3D" id="3.40.605.10">
    <property type="entry name" value="Aldehyde Dehydrogenase, Chain A, domain 1"/>
    <property type="match status" value="1"/>
</dbReference>